<dbReference type="EMBL" id="BPLQ01010128">
    <property type="protein sequence ID" value="GIY48566.1"/>
    <property type="molecule type" value="Genomic_DNA"/>
</dbReference>
<evidence type="ECO:0000256" key="1">
    <source>
        <dbReference type="SAM" id="MobiDB-lite"/>
    </source>
</evidence>
<proteinExistence type="predicted"/>
<protein>
    <submittedName>
        <fullName evidence="2">Uncharacterized protein</fullName>
    </submittedName>
</protein>
<evidence type="ECO:0000313" key="3">
    <source>
        <dbReference type="Proteomes" id="UP001054837"/>
    </source>
</evidence>
<evidence type="ECO:0000313" key="2">
    <source>
        <dbReference type="EMBL" id="GIY48566.1"/>
    </source>
</evidence>
<name>A0AAV4TT13_9ARAC</name>
<dbReference type="Proteomes" id="UP001054837">
    <property type="component" value="Unassembled WGS sequence"/>
</dbReference>
<reference evidence="2 3" key="1">
    <citation type="submission" date="2021-06" db="EMBL/GenBank/DDBJ databases">
        <title>Caerostris darwini draft genome.</title>
        <authorList>
            <person name="Kono N."/>
            <person name="Arakawa K."/>
        </authorList>
    </citation>
    <scope>NUCLEOTIDE SEQUENCE [LARGE SCALE GENOMIC DNA]</scope>
</reference>
<feature type="region of interest" description="Disordered" evidence="1">
    <location>
        <begin position="62"/>
        <end position="87"/>
    </location>
</feature>
<keyword evidence="3" id="KW-1185">Reference proteome</keyword>
<feature type="compositionally biased region" description="Basic and acidic residues" evidence="1">
    <location>
        <begin position="67"/>
        <end position="87"/>
    </location>
</feature>
<dbReference type="AlphaFoldDB" id="A0AAV4TT13"/>
<accession>A0AAV4TT13</accession>
<organism evidence="2 3">
    <name type="scientific">Caerostris darwini</name>
    <dbReference type="NCBI Taxonomy" id="1538125"/>
    <lineage>
        <taxon>Eukaryota</taxon>
        <taxon>Metazoa</taxon>
        <taxon>Ecdysozoa</taxon>
        <taxon>Arthropoda</taxon>
        <taxon>Chelicerata</taxon>
        <taxon>Arachnida</taxon>
        <taxon>Araneae</taxon>
        <taxon>Araneomorphae</taxon>
        <taxon>Entelegynae</taxon>
        <taxon>Araneoidea</taxon>
        <taxon>Araneidae</taxon>
        <taxon>Caerostris</taxon>
    </lineage>
</organism>
<gene>
    <name evidence="2" type="ORF">CDAR_420331</name>
</gene>
<sequence>MGGVGDSLEKLGGVLGMQGVVGVLKRRVVPSAGSCSSSASGEEPFCESGEKAHLHFLTGQQEAAVRSGKDKRERIDHQCTWNRQRER</sequence>
<comment type="caution">
    <text evidence="2">The sequence shown here is derived from an EMBL/GenBank/DDBJ whole genome shotgun (WGS) entry which is preliminary data.</text>
</comment>